<dbReference type="Proteomes" id="UP000682739">
    <property type="component" value="Chromosome"/>
</dbReference>
<reference evidence="2" key="1">
    <citation type="submission" date="2021-03" db="EMBL/GenBank/DDBJ databases">
        <title>Description of Psychrosphaera ytuae sp. nov. isolated from deep sea sediment of South China Sea.</title>
        <authorList>
            <person name="Zhang J."/>
            <person name="Xu X.-D."/>
        </authorList>
    </citation>
    <scope>NUCLEOTIDE SEQUENCE</scope>
    <source>
        <strain evidence="2">MTZ26</strain>
    </source>
</reference>
<evidence type="ECO:0000313" key="3">
    <source>
        <dbReference type="Proteomes" id="UP000682739"/>
    </source>
</evidence>
<dbReference type="KEGG" id="psym:J1N51_03925"/>
<accession>A0A975DCL0</accession>
<proteinExistence type="predicted"/>
<keyword evidence="3" id="KW-1185">Reference proteome</keyword>
<dbReference type="SUPFAM" id="SSF53756">
    <property type="entry name" value="UDP-Glycosyltransferase/glycogen phosphorylase"/>
    <property type="match status" value="1"/>
</dbReference>
<organism evidence="2 3">
    <name type="scientific">Psychrosphaera ytuae</name>
    <dbReference type="NCBI Taxonomy" id="2820710"/>
    <lineage>
        <taxon>Bacteria</taxon>
        <taxon>Pseudomonadati</taxon>
        <taxon>Pseudomonadota</taxon>
        <taxon>Gammaproteobacteria</taxon>
        <taxon>Alteromonadales</taxon>
        <taxon>Pseudoalteromonadaceae</taxon>
        <taxon>Psychrosphaera</taxon>
    </lineage>
</organism>
<dbReference type="GO" id="GO:1901135">
    <property type="term" value="P:carbohydrate derivative metabolic process"/>
    <property type="evidence" value="ECO:0007669"/>
    <property type="project" value="UniProtKB-ARBA"/>
</dbReference>
<feature type="domain" description="Glycosyl transferase family 1" evidence="1">
    <location>
        <begin position="165"/>
        <end position="324"/>
    </location>
</feature>
<dbReference type="EMBL" id="CP072110">
    <property type="protein sequence ID" value="QTH64626.1"/>
    <property type="molecule type" value="Genomic_DNA"/>
</dbReference>
<protein>
    <submittedName>
        <fullName evidence="2">Glycosyltransferase family 4 protein</fullName>
    </submittedName>
</protein>
<dbReference type="Pfam" id="PF00534">
    <property type="entry name" value="Glycos_transf_1"/>
    <property type="match status" value="1"/>
</dbReference>
<evidence type="ECO:0000259" key="1">
    <source>
        <dbReference type="Pfam" id="PF00534"/>
    </source>
</evidence>
<dbReference type="GO" id="GO:0016757">
    <property type="term" value="F:glycosyltransferase activity"/>
    <property type="evidence" value="ECO:0007669"/>
    <property type="project" value="InterPro"/>
</dbReference>
<sequence>MSKPKVLILYNFILHYRVPFFNELTKHYDVTVLHSGDYQKTKEDNFRVLSREVKKLGPFFIQSGVIKECKSDYDIVISLFDIRWLSTLIYLSFFKRKNVKHILWGAWLTKSKIANFLRLKYMQKATANVFYTYSALDDFKKLGLDGKSYVANNTFDVKPGLKSYENTEKDLILNVGSLNKRKQNDILIKAFFEIIDEIPDNINLTFIGTGGDEASLRALTRELGIEQRVEFIAPITSADVLKSYYRRAIVSASFGQAGLSVLQSMGFGVPFLTSKGAISGGEITNIKNEENGILVDDLEDLKRSLKVLCNDMSYSKKLGKAAYQYYFKYCTISNMVAGFLDSINSTNTSIIDKRK</sequence>
<dbReference type="RefSeq" id="WP_208832680.1">
    <property type="nucleotide sequence ID" value="NZ_CP072110.1"/>
</dbReference>
<gene>
    <name evidence="2" type="ORF">J1N51_03925</name>
</gene>
<dbReference type="Gene3D" id="3.40.50.2000">
    <property type="entry name" value="Glycogen Phosphorylase B"/>
    <property type="match status" value="2"/>
</dbReference>
<dbReference type="PANTHER" id="PTHR12526">
    <property type="entry name" value="GLYCOSYLTRANSFERASE"/>
    <property type="match status" value="1"/>
</dbReference>
<dbReference type="AlphaFoldDB" id="A0A975DCL0"/>
<evidence type="ECO:0000313" key="2">
    <source>
        <dbReference type="EMBL" id="QTH64626.1"/>
    </source>
</evidence>
<dbReference type="InterPro" id="IPR001296">
    <property type="entry name" value="Glyco_trans_1"/>
</dbReference>
<name>A0A975DCL0_9GAMM</name>
<dbReference type="CDD" id="cd03801">
    <property type="entry name" value="GT4_PimA-like"/>
    <property type="match status" value="1"/>
</dbReference>